<dbReference type="PROSITE" id="PS50097">
    <property type="entry name" value="BTB"/>
    <property type="match status" value="2"/>
</dbReference>
<dbReference type="InterPro" id="IPR011333">
    <property type="entry name" value="SKP1/BTB/POZ_sf"/>
</dbReference>
<name>A0A2G5VAP0_9PELO</name>
<dbReference type="SMART" id="SM00225">
    <property type="entry name" value="BTB"/>
    <property type="match status" value="2"/>
</dbReference>
<dbReference type="PANTHER" id="PTHR22744:SF14">
    <property type="entry name" value="BTB DOMAIN-CONTAINING PROTEIN-RELATED"/>
    <property type="match status" value="1"/>
</dbReference>
<dbReference type="EMBL" id="PDUG01000002">
    <property type="protein sequence ID" value="PIC48824.1"/>
    <property type="molecule type" value="Genomic_DNA"/>
</dbReference>
<dbReference type="PANTHER" id="PTHR22744">
    <property type="entry name" value="HELIX LOOP HELIX PROTEIN 21-RELATED"/>
    <property type="match status" value="1"/>
</dbReference>
<evidence type="ECO:0000313" key="2">
    <source>
        <dbReference type="EMBL" id="PIC48824.1"/>
    </source>
</evidence>
<dbReference type="InterPro" id="IPR000210">
    <property type="entry name" value="BTB/POZ_dom"/>
</dbReference>
<comment type="caution">
    <text evidence="2">The sequence shown here is derived from an EMBL/GenBank/DDBJ whole genome shotgun (WGS) entry which is preliminary data.</text>
</comment>
<dbReference type="AlphaFoldDB" id="A0A2G5VAP0"/>
<dbReference type="CDD" id="cd01165">
    <property type="entry name" value="BTB_POZ"/>
    <property type="match status" value="1"/>
</dbReference>
<evidence type="ECO:0000313" key="3">
    <source>
        <dbReference type="Proteomes" id="UP000230233"/>
    </source>
</evidence>
<protein>
    <recommendedName>
        <fullName evidence="1">BTB domain-containing protein</fullName>
    </recommendedName>
</protein>
<dbReference type="SUPFAM" id="SSF54695">
    <property type="entry name" value="POZ domain"/>
    <property type="match status" value="2"/>
</dbReference>
<keyword evidence="3" id="KW-1185">Reference proteome</keyword>
<evidence type="ECO:0000259" key="1">
    <source>
        <dbReference type="PROSITE" id="PS50097"/>
    </source>
</evidence>
<organism evidence="2 3">
    <name type="scientific">Caenorhabditis nigoni</name>
    <dbReference type="NCBI Taxonomy" id="1611254"/>
    <lineage>
        <taxon>Eukaryota</taxon>
        <taxon>Metazoa</taxon>
        <taxon>Ecdysozoa</taxon>
        <taxon>Nematoda</taxon>
        <taxon>Chromadorea</taxon>
        <taxon>Rhabditida</taxon>
        <taxon>Rhabditina</taxon>
        <taxon>Rhabditomorpha</taxon>
        <taxon>Rhabditoidea</taxon>
        <taxon>Rhabditidae</taxon>
        <taxon>Peloderinae</taxon>
        <taxon>Caenorhabditis</taxon>
    </lineage>
</organism>
<accession>A0A2G5VAP0</accession>
<reference evidence="3" key="1">
    <citation type="submission" date="2017-10" db="EMBL/GenBank/DDBJ databases">
        <title>Rapid genome shrinkage in a self-fertile nematode reveals novel sperm competition proteins.</title>
        <authorList>
            <person name="Yin D."/>
            <person name="Schwarz E.M."/>
            <person name="Thomas C.G."/>
            <person name="Felde R.L."/>
            <person name="Korf I.F."/>
            <person name="Cutter A.D."/>
            <person name="Schartner C.M."/>
            <person name="Ralston E.J."/>
            <person name="Meyer B.J."/>
            <person name="Haag E.S."/>
        </authorList>
    </citation>
    <scope>NUCLEOTIDE SEQUENCE [LARGE SCALE GENOMIC DNA]</scope>
    <source>
        <strain evidence="3">JU1422</strain>
    </source>
</reference>
<sequence>MTKPPICYQSEPAVVSFWRITQLDLSDSNGIKCFWTGNVANGQVILTWKFDWGELWGQGVDRLTGHILIKQNNAYVEPVKIEVKLTDTEQTITKSIVDPFPRKCAFEFEYSLTPQYAPRKKVSYDAIFAPSHMNDTVLVIEGKKINVNKTFLSYQSEYFEALFSKNFKEGSLSEIEIKEVSYDDFGLLCSSFFPNPQFPNDRTVEKLLEMGRRFLLPSVIATVEHHLLHISKIGFQKMIWLADEYQMPKLLEKCIRQMDSMEKAKKLKKLPEFEKLSDKTKALILGRILKFIAWSGNVTKGQATLTWTFDWGELHTQGVDRLTGYITVQDRDNVFQPKQIEVDLTETDQIIMEAVEDPYSRLYIISFEYSLTPHYDPPEKVSYEELFAPSDMTDTVLIVEGKKIHVNKAFLSCHSDYFKVLFSKNFKEGSLTEIEIKDVSYEDFGLLCSSFFPNPQFPNDRAVEKLLMMARQFFLSSVKAIVEYHLLHNSRIGAERMIWLADEYGMPKLLEQGIRRMDSLEKAKKLEKSEEFEKLSDKTRSKLFGRLLSLL</sequence>
<feature type="domain" description="BTB" evidence="1">
    <location>
        <begin position="134"/>
        <end position="188"/>
    </location>
</feature>
<proteinExistence type="predicted"/>
<dbReference type="Pfam" id="PF00651">
    <property type="entry name" value="BTB"/>
    <property type="match status" value="2"/>
</dbReference>
<dbReference type="STRING" id="1611254.A0A2G5VAP0"/>
<dbReference type="Gene3D" id="3.30.710.10">
    <property type="entry name" value="Potassium Channel Kv1.1, Chain A"/>
    <property type="match status" value="2"/>
</dbReference>
<dbReference type="Proteomes" id="UP000230233">
    <property type="component" value="Chromosome II"/>
</dbReference>
<dbReference type="CDD" id="cd18186">
    <property type="entry name" value="BTB_POZ_ZBTB_KLHL-like"/>
    <property type="match status" value="1"/>
</dbReference>
<gene>
    <name evidence="2" type="primary">Cnig_chr_II.g7665</name>
    <name evidence="2" type="ORF">B9Z55_007665</name>
</gene>
<feature type="domain" description="BTB" evidence="1">
    <location>
        <begin position="393"/>
        <end position="447"/>
    </location>
</feature>